<gene>
    <name evidence="1" type="ORF">CCMA1212_005924</name>
</gene>
<dbReference type="EMBL" id="PPTA01000007">
    <property type="protein sequence ID" value="TFB02137.1"/>
    <property type="molecule type" value="Genomic_DNA"/>
</dbReference>
<keyword evidence="2" id="KW-1185">Reference proteome</keyword>
<dbReference type="RefSeq" id="XP_073558338.1">
    <property type="nucleotide sequence ID" value="XM_073703168.1"/>
</dbReference>
<reference evidence="1 2" key="1">
    <citation type="submission" date="2018-01" db="EMBL/GenBank/DDBJ databases">
        <title>Genome characterization of the sugarcane-associated fungus Trichoderma ghanense CCMA-1212 and their application in lignocelulose bioconversion.</title>
        <authorList>
            <person name="Steindorff A.S."/>
            <person name="Mendes T.D."/>
            <person name="Vilela E.S.D."/>
            <person name="Rodrigues D.S."/>
            <person name="Formighieri E.F."/>
            <person name="Melo I.S."/>
            <person name="Favaro L.C.L."/>
        </authorList>
    </citation>
    <scope>NUCLEOTIDE SEQUENCE [LARGE SCALE GENOMIC DNA]</scope>
    <source>
        <strain evidence="1 2">CCMA-1212</strain>
    </source>
</reference>
<evidence type="ECO:0000313" key="2">
    <source>
        <dbReference type="Proteomes" id="UP001642720"/>
    </source>
</evidence>
<name>A0ABY2H1L8_9HYPO</name>
<evidence type="ECO:0000313" key="1">
    <source>
        <dbReference type="EMBL" id="TFB02137.1"/>
    </source>
</evidence>
<dbReference type="Proteomes" id="UP001642720">
    <property type="component" value="Unassembled WGS sequence"/>
</dbReference>
<sequence>MPLMGLAEAIDGACNRGRWFACDYMLPSTRGSCLHPYAPPLDVQHNASSLVLLFFTTRTPVSPSGVIHTKGPVGRGRRYEKWHRRWSLR</sequence>
<protein>
    <submittedName>
        <fullName evidence="1">Uncharacterized protein</fullName>
    </submittedName>
</protein>
<dbReference type="GeneID" id="300577618"/>
<comment type="caution">
    <text evidence="1">The sequence shown here is derived from an EMBL/GenBank/DDBJ whole genome shotgun (WGS) entry which is preliminary data.</text>
</comment>
<organism evidence="1 2">
    <name type="scientific">Trichoderma ghanense</name>
    <dbReference type="NCBI Taxonomy" id="65468"/>
    <lineage>
        <taxon>Eukaryota</taxon>
        <taxon>Fungi</taxon>
        <taxon>Dikarya</taxon>
        <taxon>Ascomycota</taxon>
        <taxon>Pezizomycotina</taxon>
        <taxon>Sordariomycetes</taxon>
        <taxon>Hypocreomycetidae</taxon>
        <taxon>Hypocreales</taxon>
        <taxon>Hypocreaceae</taxon>
        <taxon>Trichoderma</taxon>
    </lineage>
</organism>
<accession>A0ABY2H1L8</accession>
<proteinExistence type="predicted"/>